<dbReference type="Pfam" id="PF02518">
    <property type="entry name" value="HATPase_c"/>
    <property type="match status" value="1"/>
</dbReference>
<evidence type="ECO:0000259" key="7">
    <source>
        <dbReference type="PROSITE" id="PS50109"/>
    </source>
</evidence>
<protein>
    <recommendedName>
        <fullName evidence="3">histidine kinase</fullName>
        <ecNumber evidence="3">2.7.13.3</ecNumber>
    </recommendedName>
</protein>
<dbReference type="EC" id="2.7.13.3" evidence="3"/>
<dbReference type="SMART" id="SM00388">
    <property type="entry name" value="HisKA"/>
    <property type="match status" value="1"/>
</dbReference>
<reference evidence="8 9" key="1">
    <citation type="submission" date="2019-09" db="EMBL/GenBank/DDBJ databases">
        <title>Draft genome sequence of the thermophilic Saccharopolyspora hirsuta VKM Ac-666T.</title>
        <authorList>
            <person name="Lobastova T.G."/>
            <person name="Fokina V."/>
            <person name="Bragin E.Y."/>
            <person name="Shtratnikova V.Y."/>
            <person name="Starodumova I.P."/>
            <person name="Tarlachkov S.V."/>
            <person name="Donova M.V."/>
        </authorList>
    </citation>
    <scope>NUCLEOTIDE SEQUENCE [LARGE SCALE GENOMIC DNA]</scope>
    <source>
        <strain evidence="8 9">VKM Ac-666</strain>
    </source>
</reference>
<dbReference type="InterPro" id="IPR036097">
    <property type="entry name" value="HisK_dim/P_sf"/>
</dbReference>
<dbReference type="GO" id="GO:0000155">
    <property type="term" value="F:phosphorelay sensor kinase activity"/>
    <property type="evidence" value="ECO:0007669"/>
    <property type="project" value="InterPro"/>
</dbReference>
<dbReference type="EMBL" id="VWPH01000013">
    <property type="protein sequence ID" value="KAA5829157.1"/>
    <property type="molecule type" value="Genomic_DNA"/>
</dbReference>
<evidence type="ECO:0000256" key="3">
    <source>
        <dbReference type="ARBA" id="ARBA00012438"/>
    </source>
</evidence>
<keyword evidence="5 8" id="KW-0418">Kinase</keyword>
<dbReference type="GO" id="GO:0005886">
    <property type="term" value="C:plasma membrane"/>
    <property type="evidence" value="ECO:0007669"/>
    <property type="project" value="UniProtKB-SubCell"/>
</dbReference>
<proteinExistence type="predicted"/>
<dbReference type="PANTHER" id="PTHR43547:SF2">
    <property type="entry name" value="HYBRID SIGNAL TRANSDUCTION HISTIDINE KINASE C"/>
    <property type="match status" value="1"/>
</dbReference>
<dbReference type="Gene3D" id="1.10.287.130">
    <property type="match status" value="1"/>
</dbReference>
<evidence type="ECO:0000256" key="5">
    <source>
        <dbReference type="ARBA" id="ARBA00022777"/>
    </source>
</evidence>
<dbReference type="PROSITE" id="PS50109">
    <property type="entry name" value="HIS_KIN"/>
    <property type="match status" value="1"/>
</dbReference>
<dbReference type="InterPro" id="IPR003661">
    <property type="entry name" value="HisK_dim/P_dom"/>
</dbReference>
<gene>
    <name evidence="8" type="ORF">F1721_26170</name>
</gene>
<accession>A0A5M7BLU4</accession>
<sequence length="268" mass="28572">MARVSRGLVAACAVSSATGWLLGRWSRRQSTPELRWLRQELTATSNALIEAEQERADLRRAQRELITAISHELRTPLANIRAAAEALQDGVAQEPERYLDSLIGGAQRLNRVTGDLFELARLQVDSPQRTPARLADLLDSALAAALPVALERGVRLHGVGLDSATDPVLVDVAVTTRALANLVMHAVRHTVPGEPVTVTAVVSGEEIEVIVVDGCGGVADPDLAAEPPDSGLAITRGLIRAHGGDVRIDQVTDGCRFTTRLPAGRCDS</sequence>
<keyword evidence="4" id="KW-0597">Phosphoprotein</keyword>
<comment type="subcellular location">
    <subcellularLocation>
        <location evidence="2">Cell membrane</location>
    </subcellularLocation>
</comment>
<dbReference type="AlphaFoldDB" id="A0A5M7BLU4"/>
<evidence type="ECO:0000313" key="8">
    <source>
        <dbReference type="EMBL" id="KAA5829157.1"/>
    </source>
</evidence>
<dbReference type="Gene3D" id="3.30.565.10">
    <property type="entry name" value="Histidine kinase-like ATPase, C-terminal domain"/>
    <property type="match status" value="1"/>
</dbReference>
<evidence type="ECO:0000256" key="2">
    <source>
        <dbReference type="ARBA" id="ARBA00004236"/>
    </source>
</evidence>
<dbReference type="OrthoDB" id="9757990at2"/>
<keyword evidence="5 8" id="KW-0808">Transferase</keyword>
<name>A0A5M7BLU4_SACHI</name>
<dbReference type="InterPro" id="IPR005467">
    <property type="entry name" value="His_kinase_dom"/>
</dbReference>
<evidence type="ECO:0000256" key="1">
    <source>
        <dbReference type="ARBA" id="ARBA00000085"/>
    </source>
</evidence>
<dbReference type="Proteomes" id="UP000323946">
    <property type="component" value="Unassembled WGS sequence"/>
</dbReference>
<comment type="catalytic activity">
    <reaction evidence="1">
        <text>ATP + protein L-histidine = ADP + protein N-phospho-L-histidine.</text>
        <dbReference type="EC" id="2.7.13.3"/>
    </reaction>
</comment>
<organism evidence="8 9">
    <name type="scientific">Saccharopolyspora hirsuta</name>
    <dbReference type="NCBI Taxonomy" id="1837"/>
    <lineage>
        <taxon>Bacteria</taxon>
        <taxon>Bacillati</taxon>
        <taxon>Actinomycetota</taxon>
        <taxon>Actinomycetes</taxon>
        <taxon>Pseudonocardiales</taxon>
        <taxon>Pseudonocardiaceae</taxon>
        <taxon>Saccharopolyspora</taxon>
    </lineage>
</organism>
<feature type="domain" description="Histidine kinase" evidence="7">
    <location>
        <begin position="68"/>
        <end position="265"/>
    </location>
</feature>
<keyword evidence="9" id="KW-1185">Reference proteome</keyword>
<evidence type="ECO:0000256" key="4">
    <source>
        <dbReference type="ARBA" id="ARBA00022553"/>
    </source>
</evidence>
<dbReference type="InterPro" id="IPR036890">
    <property type="entry name" value="HATPase_C_sf"/>
</dbReference>
<dbReference type="SUPFAM" id="SSF47384">
    <property type="entry name" value="Homodimeric domain of signal transducing histidine kinase"/>
    <property type="match status" value="1"/>
</dbReference>
<dbReference type="CDD" id="cd00082">
    <property type="entry name" value="HisKA"/>
    <property type="match status" value="1"/>
</dbReference>
<keyword evidence="6" id="KW-0175">Coiled coil</keyword>
<dbReference type="Pfam" id="PF00512">
    <property type="entry name" value="HisKA"/>
    <property type="match status" value="1"/>
</dbReference>
<evidence type="ECO:0000313" key="9">
    <source>
        <dbReference type="Proteomes" id="UP000323946"/>
    </source>
</evidence>
<dbReference type="InterPro" id="IPR003594">
    <property type="entry name" value="HATPase_dom"/>
</dbReference>
<dbReference type="PANTHER" id="PTHR43547">
    <property type="entry name" value="TWO-COMPONENT HISTIDINE KINASE"/>
    <property type="match status" value="1"/>
</dbReference>
<comment type="caution">
    <text evidence="8">The sequence shown here is derived from an EMBL/GenBank/DDBJ whole genome shotgun (WGS) entry which is preliminary data.</text>
</comment>
<evidence type="ECO:0000256" key="6">
    <source>
        <dbReference type="SAM" id="Coils"/>
    </source>
</evidence>
<dbReference type="SMART" id="SM00387">
    <property type="entry name" value="HATPase_c"/>
    <property type="match status" value="1"/>
</dbReference>
<feature type="coiled-coil region" evidence="6">
    <location>
        <begin position="34"/>
        <end position="68"/>
    </location>
</feature>
<dbReference type="SUPFAM" id="SSF55874">
    <property type="entry name" value="ATPase domain of HSP90 chaperone/DNA topoisomerase II/histidine kinase"/>
    <property type="match status" value="1"/>
</dbReference>